<evidence type="ECO:0000259" key="2">
    <source>
        <dbReference type="Pfam" id="PF18160"/>
    </source>
</evidence>
<evidence type="ECO:0000256" key="1">
    <source>
        <dbReference type="SAM" id="Phobius"/>
    </source>
</evidence>
<dbReference type="STRING" id="585057.ECIAI39_4901"/>
<dbReference type="Proteomes" id="UP000000749">
    <property type="component" value="Chromosome"/>
</dbReference>
<dbReference type="KEGG" id="ect:ECIAI39_4901"/>
<dbReference type="Pfam" id="PF18160">
    <property type="entry name" value="SLATT_5"/>
    <property type="match status" value="1"/>
</dbReference>
<keyword evidence="1" id="KW-0472">Membrane</keyword>
<dbReference type="HOGENOM" id="CLU_103277_0_0_6"/>
<feature type="transmembrane region" description="Helical" evidence="1">
    <location>
        <begin position="108"/>
        <end position="129"/>
    </location>
</feature>
<keyword evidence="1" id="KW-0812">Transmembrane</keyword>
<protein>
    <recommendedName>
        <fullName evidence="2">SMODS and SLOG-associating 2TM effector domain-containing protein</fullName>
    </recommendedName>
</protein>
<proteinExistence type="predicted"/>
<feature type="transmembrane region" description="Helical" evidence="1">
    <location>
        <begin position="12"/>
        <end position="30"/>
    </location>
</feature>
<dbReference type="AlphaFoldDB" id="A0A0H3MXL3"/>
<dbReference type="InterPro" id="IPR041115">
    <property type="entry name" value="SLATT_5"/>
</dbReference>
<dbReference type="NCBIfam" id="NF033631">
    <property type="entry name" value="SLATT_5"/>
    <property type="match status" value="1"/>
</dbReference>
<feature type="transmembrane region" description="Helical" evidence="1">
    <location>
        <begin position="206"/>
        <end position="228"/>
    </location>
</feature>
<feature type="transmembrane region" description="Helical" evidence="1">
    <location>
        <begin position="79"/>
        <end position="96"/>
    </location>
</feature>
<feature type="domain" description="SMODS and SLOG-associating 2TM effector" evidence="2">
    <location>
        <begin position="53"/>
        <end position="223"/>
    </location>
</feature>
<organism evidence="3 4">
    <name type="scientific">Escherichia coli O7:K1 (strain IAI39 / ExPEC)</name>
    <dbReference type="NCBI Taxonomy" id="585057"/>
    <lineage>
        <taxon>Bacteria</taxon>
        <taxon>Pseudomonadati</taxon>
        <taxon>Pseudomonadota</taxon>
        <taxon>Gammaproteobacteria</taxon>
        <taxon>Enterobacterales</taxon>
        <taxon>Enterobacteriaceae</taxon>
        <taxon>Escherichia</taxon>
    </lineage>
</organism>
<dbReference type="EMBL" id="CU928164">
    <property type="protein sequence ID" value="CAR20997.1"/>
    <property type="molecule type" value="Genomic_DNA"/>
</dbReference>
<name>A0A0H3MXL3_ECO7I</name>
<accession>A0A0H3MXL3</accession>
<evidence type="ECO:0000313" key="4">
    <source>
        <dbReference type="Proteomes" id="UP000000749"/>
    </source>
</evidence>
<reference evidence="4" key="1">
    <citation type="journal article" date="2009" name="PLoS Genet.">
        <title>Organised genome dynamics in the Escherichia coli species results in highly diverse adaptive paths.</title>
        <authorList>
            <person name="Touchon M."/>
            <person name="Hoede C."/>
            <person name="Tenaillon O."/>
            <person name="Barbe V."/>
            <person name="Baeriswyl S."/>
            <person name="Bidet P."/>
            <person name="Bingen E."/>
            <person name="Bonacorsi S."/>
            <person name="Bouchier C."/>
            <person name="Bouvet O."/>
            <person name="Calteau A."/>
            <person name="Chiapello H."/>
            <person name="Clermont O."/>
            <person name="Cruveiller S."/>
            <person name="Danchin A."/>
            <person name="Diard M."/>
            <person name="Dossat C."/>
            <person name="Karoui M.E."/>
            <person name="Frapy E."/>
            <person name="Garry L."/>
            <person name="Ghigo J.M."/>
            <person name="Gilles A.M."/>
            <person name="Johnson J."/>
            <person name="Le Bouguenec C."/>
            <person name="Lescat M."/>
            <person name="Mangenot S."/>
            <person name="Martinez-Jehanne V."/>
            <person name="Matic I."/>
            <person name="Nassif X."/>
            <person name="Oztas S."/>
            <person name="Petit M.A."/>
            <person name="Pichon C."/>
            <person name="Rouy Z."/>
            <person name="Ruf C.S."/>
            <person name="Schneider D."/>
            <person name="Tourret J."/>
            <person name="Vacherie B."/>
            <person name="Vallenet D."/>
            <person name="Medigue C."/>
            <person name="Rocha E.P.C."/>
            <person name="Denamur E."/>
        </authorList>
    </citation>
    <scope>NUCLEOTIDE SEQUENCE [LARGE SCALE GENOMIC DNA]</scope>
    <source>
        <strain evidence="4">IAI39 / ExPEC</strain>
    </source>
</reference>
<sequence length="234" mass="27383">MGQFFPLAYARAALIMNSNILLLSLCSLILPSRMFNGSNISCPFRFLKGYFMHENIWFTYKARIQAHHRLEWLEKHSQFILVWYAILSAVLSIITLRFPKFLGDNTDIVAAILSVALLGISLIVSNLDYRGRAIAMRRNYIALQRLYFDINNGQQLTLEQKEKYFNLLNEVENHRDIDDKVSRVTQVGLTTRLPTQKEKIIVKLWILRRMFITVGLYILPLICLWIDYECKQSF</sequence>
<evidence type="ECO:0000313" key="3">
    <source>
        <dbReference type="EMBL" id="CAR20997.1"/>
    </source>
</evidence>
<keyword evidence="1" id="KW-1133">Transmembrane helix</keyword>
<gene>
    <name evidence="3" type="ordered locus">ECIAI39_4901</name>
</gene>